<dbReference type="GO" id="GO:0003886">
    <property type="term" value="F:DNA (cytosine-5-)-methyltransferase activity"/>
    <property type="evidence" value="ECO:0007669"/>
    <property type="project" value="UniProtKB-EC"/>
</dbReference>
<dbReference type="PROSITE" id="PS00094">
    <property type="entry name" value="C5_MTASE_1"/>
    <property type="match status" value="1"/>
</dbReference>
<evidence type="ECO:0000256" key="5">
    <source>
        <dbReference type="PROSITE-ProRule" id="PRU01016"/>
    </source>
</evidence>
<sequence length="315" mass="35882">MYKVGSLFAGVGGIDLGFEQTGKFKTIWANEFDKNAILTYKSNFSTFVSNEDIRKVDVRDIPEVDIILSGFPCTSFSVAGYRKGFEDEKSGDLFFETLRIIVSKQPKAFLLENVKNLVSHDNGKTFKIIKESLETNGYHIKFAVLNAKDYGDIPQNRERIYIVGFKDKHSYDIFSFPLPVKLKTSLNDCLEVNVDDDCFYYSADKNVFYNKLALEIKNVDSIYQWRRKYVRENKNGVCPTLTANMGTGGHNVPLILTKKGIRKLTPRECFNFQGFPSTFKLPNIVKSHLYKQAGNTVVVPVIKRIAEKIFIALDK</sequence>
<reference evidence="9" key="1">
    <citation type="journal article" date="2010" name="BMC Genomics">
        <title>Comparative genomic and proteomic analyses of two Mycoplasma agalactiae strains: clues to the macro- and micro-events that are shaping mycoplasma diversity.</title>
        <authorList>
            <person name="Nouvel L.X."/>
            <person name="Sirand-Pugnet P."/>
            <person name="Marenda M.S."/>
            <person name="Sagne E."/>
            <person name="Barbe V."/>
            <person name="Mangenot S."/>
            <person name="Schenowitz C."/>
            <person name="Jacob D."/>
            <person name="Barre A."/>
            <person name="Claverol S."/>
            <person name="Blanchard A."/>
            <person name="Citti C."/>
        </authorList>
    </citation>
    <scope>NUCLEOTIDE SEQUENCE [LARGE SCALE GENOMIC DNA]</scope>
    <source>
        <strain evidence="9">5632</strain>
    </source>
</reference>
<dbReference type="Gene3D" id="3.40.50.150">
    <property type="entry name" value="Vaccinia Virus protein VP39"/>
    <property type="match status" value="1"/>
</dbReference>
<feature type="active site" evidence="5">
    <location>
        <position position="73"/>
    </location>
</feature>
<evidence type="ECO:0000256" key="3">
    <source>
        <dbReference type="ARBA" id="ARBA00022691"/>
    </source>
</evidence>
<dbReference type="EMBL" id="FP671138">
    <property type="protein sequence ID" value="CBH40638.1"/>
    <property type="molecule type" value="Genomic_DNA"/>
</dbReference>
<dbReference type="PANTHER" id="PTHR10629">
    <property type="entry name" value="CYTOSINE-SPECIFIC METHYLTRANSFERASE"/>
    <property type="match status" value="1"/>
</dbReference>
<dbReference type="GO" id="GO:0032259">
    <property type="term" value="P:methylation"/>
    <property type="evidence" value="ECO:0007669"/>
    <property type="project" value="UniProtKB-KW"/>
</dbReference>
<dbReference type="CDD" id="cd00315">
    <property type="entry name" value="Cyt_C5_DNA_methylase"/>
    <property type="match status" value="1"/>
</dbReference>
<dbReference type="PROSITE" id="PS51679">
    <property type="entry name" value="SAM_MT_C5"/>
    <property type="match status" value="1"/>
</dbReference>
<dbReference type="OrthoDB" id="9813719at2"/>
<dbReference type="InterPro" id="IPR050390">
    <property type="entry name" value="C5-Methyltransferase"/>
</dbReference>
<evidence type="ECO:0000256" key="2">
    <source>
        <dbReference type="ARBA" id="ARBA00022679"/>
    </source>
</evidence>
<evidence type="ECO:0000313" key="9">
    <source>
        <dbReference type="Proteomes" id="UP000006902"/>
    </source>
</evidence>
<keyword evidence="4" id="KW-0680">Restriction system</keyword>
<dbReference type="PANTHER" id="PTHR10629:SF52">
    <property type="entry name" value="DNA (CYTOSINE-5)-METHYLTRANSFERASE 1"/>
    <property type="match status" value="1"/>
</dbReference>
<dbReference type="Gene3D" id="3.90.120.10">
    <property type="entry name" value="DNA Methylase, subunit A, domain 2"/>
    <property type="match status" value="1"/>
</dbReference>
<dbReference type="NCBIfam" id="TIGR00675">
    <property type="entry name" value="dcm"/>
    <property type="match status" value="1"/>
</dbReference>
<dbReference type="InterPro" id="IPR029063">
    <property type="entry name" value="SAM-dependent_MTases_sf"/>
</dbReference>
<protein>
    <recommendedName>
        <fullName evidence="7">Cytosine-specific methyltransferase</fullName>
        <ecNumber evidence="7">2.1.1.37</ecNumber>
    </recommendedName>
</protein>
<gene>
    <name evidence="8" type="primary">bsp6IM</name>
    <name evidence="8" type="ordered locus">MAGa4250</name>
</gene>
<dbReference type="RefSeq" id="WP_013022043.1">
    <property type="nucleotide sequence ID" value="NC_013948.1"/>
</dbReference>
<keyword evidence="3 5" id="KW-0949">S-adenosyl-L-methionine</keyword>
<dbReference type="SUPFAM" id="SSF53335">
    <property type="entry name" value="S-adenosyl-L-methionine-dependent methyltransferases"/>
    <property type="match status" value="1"/>
</dbReference>
<comment type="similarity">
    <text evidence="5 6">Belongs to the class I-like SAM-binding methyltransferase superfamily. C5-methyltransferase family.</text>
</comment>
<dbReference type="KEGG" id="mal:MAGa4250"/>
<dbReference type="eggNOG" id="COG0270">
    <property type="taxonomic scope" value="Bacteria"/>
</dbReference>
<keyword evidence="2 5" id="KW-0808">Transferase</keyword>
<dbReference type="AlphaFoldDB" id="D3VQP3"/>
<dbReference type="InterPro" id="IPR018117">
    <property type="entry name" value="C5_DNA_meth_AS"/>
</dbReference>
<comment type="catalytic activity">
    <reaction evidence="7">
        <text>a 2'-deoxycytidine in DNA + S-adenosyl-L-methionine = a 5-methyl-2'-deoxycytidine in DNA + S-adenosyl-L-homocysteine + H(+)</text>
        <dbReference type="Rhea" id="RHEA:13681"/>
        <dbReference type="Rhea" id="RHEA-COMP:11369"/>
        <dbReference type="Rhea" id="RHEA-COMP:11370"/>
        <dbReference type="ChEBI" id="CHEBI:15378"/>
        <dbReference type="ChEBI" id="CHEBI:57856"/>
        <dbReference type="ChEBI" id="CHEBI:59789"/>
        <dbReference type="ChEBI" id="CHEBI:85452"/>
        <dbReference type="ChEBI" id="CHEBI:85454"/>
        <dbReference type="EC" id="2.1.1.37"/>
    </reaction>
</comment>
<dbReference type="Proteomes" id="UP000006902">
    <property type="component" value="Chromosome"/>
</dbReference>
<organism evidence="8 9">
    <name type="scientific">Mycoplasmopsis agalactiae</name>
    <name type="common">Mycoplasma agalactiae</name>
    <dbReference type="NCBI Taxonomy" id="2110"/>
    <lineage>
        <taxon>Bacteria</taxon>
        <taxon>Bacillati</taxon>
        <taxon>Mycoplasmatota</taxon>
        <taxon>Mycoplasmoidales</taxon>
        <taxon>Metamycoplasmataceae</taxon>
        <taxon>Mycoplasmopsis</taxon>
    </lineage>
</organism>
<evidence type="ECO:0000256" key="7">
    <source>
        <dbReference type="RuleBase" id="RU000417"/>
    </source>
</evidence>
<keyword evidence="1 5" id="KW-0489">Methyltransferase</keyword>
<accession>D3VQP3</accession>
<dbReference type="Pfam" id="PF00145">
    <property type="entry name" value="DNA_methylase"/>
    <property type="match status" value="1"/>
</dbReference>
<evidence type="ECO:0000256" key="6">
    <source>
        <dbReference type="RuleBase" id="RU000416"/>
    </source>
</evidence>
<dbReference type="REBASE" id="24906">
    <property type="entry name" value="M.Mag5632II"/>
</dbReference>
<dbReference type="GO" id="GO:0009307">
    <property type="term" value="P:DNA restriction-modification system"/>
    <property type="evidence" value="ECO:0007669"/>
    <property type="project" value="UniProtKB-KW"/>
</dbReference>
<evidence type="ECO:0000256" key="4">
    <source>
        <dbReference type="ARBA" id="ARBA00022747"/>
    </source>
</evidence>
<proteinExistence type="inferred from homology"/>
<name>D3VQP3_MYCAA</name>
<dbReference type="InterPro" id="IPR001525">
    <property type="entry name" value="C5_MeTfrase"/>
</dbReference>
<evidence type="ECO:0000313" key="8">
    <source>
        <dbReference type="EMBL" id="CBH40638.1"/>
    </source>
</evidence>
<evidence type="ECO:0000256" key="1">
    <source>
        <dbReference type="ARBA" id="ARBA00022603"/>
    </source>
</evidence>
<dbReference type="PRINTS" id="PR00105">
    <property type="entry name" value="C5METTRFRASE"/>
</dbReference>
<dbReference type="EC" id="2.1.1.37" evidence="7"/>